<name>A0A0R3PZR9_ANGCS</name>
<reference evidence="1 2" key="2">
    <citation type="submission" date="2018-11" db="EMBL/GenBank/DDBJ databases">
        <authorList>
            <consortium name="Pathogen Informatics"/>
        </authorList>
    </citation>
    <scope>NUCLEOTIDE SEQUENCE [LARGE SCALE GENOMIC DNA]</scope>
    <source>
        <strain evidence="1 2">Costa Rica</strain>
    </source>
</reference>
<dbReference type="AlphaFoldDB" id="A0A0R3PZR9"/>
<dbReference type="Proteomes" id="UP000267027">
    <property type="component" value="Unassembled WGS sequence"/>
</dbReference>
<dbReference type="EMBL" id="UYYA01004891">
    <property type="protein sequence ID" value="VDM63675.1"/>
    <property type="molecule type" value="Genomic_DNA"/>
</dbReference>
<dbReference type="WBParaSite" id="ACOC_0001208901-mRNA-1">
    <property type="protein sequence ID" value="ACOC_0001208901-mRNA-1"/>
    <property type="gene ID" value="ACOC_0001208901"/>
</dbReference>
<gene>
    <name evidence="1" type="ORF">ACOC_LOCUS12090</name>
</gene>
<keyword evidence="2" id="KW-1185">Reference proteome</keyword>
<protein>
    <submittedName>
        <fullName evidence="3">Reverse transcriptase</fullName>
    </submittedName>
</protein>
<proteinExistence type="predicted"/>
<reference evidence="3" key="1">
    <citation type="submission" date="2017-02" db="UniProtKB">
        <authorList>
            <consortium name="WormBaseParasite"/>
        </authorList>
    </citation>
    <scope>IDENTIFICATION</scope>
</reference>
<accession>A0A0R3PZR9</accession>
<evidence type="ECO:0000313" key="2">
    <source>
        <dbReference type="Proteomes" id="UP000267027"/>
    </source>
</evidence>
<evidence type="ECO:0000313" key="3">
    <source>
        <dbReference type="WBParaSite" id="ACOC_0001208901-mRNA-1"/>
    </source>
</evidence>
<organism evidence="3">
    <name type="scientific">Angiostrongylus costaricensis</name>
    <name type="common">Nematode worm</name>
    <dbReference type="NCBI Taxonomy" id="334426"/>
    <lineage>
        <taxon>Eukaryota</taxon>
        <taxon>Metazoa</taxon>
        <taxon>Ecdysozoa</taxon>
        <taxon>Nematoda</taxon>
        <taxon>Chromadorea</taxon>
        <taxon>Rhabditida</taxon>
        <taxon>Rhabditina</taxon>
        <taxon>Rhabditomorpha</taxon>
        <taxon>Strongyloidea</taxon>
        <taxon>Metastrongylidae</taxon>
        <taxon>Angiostrongylus</taxon>
    </lineage>
</organism>
<evidence type="ECO:0000313" key="1">
    <source>
        <dbReference type="EMBL" id="VDM63675.1"/>
    </source>
</evidence>
<sequence length="180" mass="20832">MWIRSKCDRSARGKNRKIDIHQSDDGTPVVREGRSLLLYVEDVGFVAQLSIFQLITSYEVQSSFCTADESELNVFCKQLEEVIRKEKFYKTVVEEFNARLKIANEIGYRTRKLGIGQRNENGDRLFLLSVNRTSLPWRFIFRKERKSPIGDNVADGHGSVLTVRLMPRSIILNEQKLVHL</sequence>